<dbReference type="EMBL" id="JAPCIO010000014">
    <property type="protein sequence ID" value="MCW1149172.1"/>
    <property type="molecule type" value="Genomic_DNA"/>
</dbReference>
<proteinExistence type="predicted"/>
<gene>
    <name evidence="1" type="ORF">OJ995_13160</name>
</gene>
<evidence type="ECO:0000313" key="2">
    <source>
        <dbReference type="Proteomes" id="UP001165677"/>
    </source>
</evidence>
<comment type="caution">
    <text evidence="1">The sequence shown here is derived from an EMBL/GenBank/DDBJ whole genome shotgun (WGS) entry which is preliminary data.</text>
</comment>
<reference evidence="1" key="1">
    <citation type="submission" date="2022-10" db="EMBL/GenBank/DDBJ databases">
        <title>Flavobacterium sp. nov., a bacterium isolated from lake sediment.</title>
        <authorList>
            <person name="Qu J.-H."/>
        </authorList>
    </citation>
    <scope>NUCLEOTIDE SEQUENCE</scope>
    <source>
        <strain evidence="1">TH16-21</strain>
    </source>
</reference>
<sequence length="284" mass="32991">MTTRTHALEDYKKAIKEQYEIEKQGKYSSFLIAPSRAKLRQLCEERLKESNEKEDKVSFHFVFGFEYEAGNRYKLQAQTDKFRPIETFFKGETDLADFETINIAALLVDFKPRPFKVFISKYSGIETIKEETLLEEGLSVKPDYEIQPPISEEKKNWKNKAGIGLLVIAGLFSVGYTTKNLIIEEKECMQWQTDHYEYIDCNSSTSQGILEIPVEPADESKAKLRKIEVTETTTFFVNDKPVVWYAKVNGEPEFFNTHGFHPITGKPLKPITKYMIDKWVKHKE</sequence>
<evidence type="ECO:0000313" key="1">
    <source>
        <dbReference type="EMBL" id="MCW1149172.1"/>
    </source>
</evidence>
<dbReference type="Proteomes" id="UP001165677">
    <property type="component" value="Unassembled WGS sequence"/>
</dbReference>
<organism evidence="1 2">
    <name type="scientific">Flavobacterium lacisediminis</name>
    <dbReference type="NCBI Taxonomy" id="2989705"/>
    <lineage>
        <taxon>Bacteria</taxon>
        <taxon>Pseudomonadati</taxon>
        <taxon>Bacteroidota</taxon>
        <taxon>Flavobacteriia</taxon>
        <taxon>Flavobacteriales</taxon>
        <taxon>Flavobacteriaceae</taxon>
        <taxon>Flavobacterium</taxon>
    </lineage>
</organism>
<protein>
    <submittedName>
        <fullName evidence="1">Uncharacterized protein</fullName>
    </submittedName>
</protein>
<dbReference type="RefSeq" id="WP_264369857.1">
    <property type="nucleotide sequence ID" value="NZ_JAPCIO010000014.1"/>
</dbReference>
<name>A0ABT3EKR5_9FLAO</name>
<accession>A0ABT3EKR5</accession>
<keyword evidence="2" id="KW-1185">Reference proteome</keyword>